<dbReference type="InterPro" id="IPR002020">
    <property type="entry name" value="Citrate_synthase"/>
</dbReference>
<dbReference type="Pfam" id="PF00285">
    <property type="entry name" value="Citrate_synt"/>
    <property type="match status" value="1"/>
</dbReference>
<dbReference type="AlphaFoldDB" id="A0A1C3WHE3"/>
<protein>
    <recommendedName>
        <fullName evidence="5">Citrate synthase</fullName>
    </recommendedName>
</protein>
<dbReference type="UniPathway" id="UPA00223">
    <property type="reaction ID" value="UER00717"/>
</dbReference>
<dbReference type="InterPro" id="IPR019810">
    <property type="entry name" value="Citrate_synthase_AS"/>
</dbReference>
<dbReference type="PANTHER" id="PTHR11739">
    <property type="entry name" value="CITRATE SYNTHASE"/>
    <property type="match status" value="1"/>
</dbReference>
<comment type="catalytic activity">
    <reaction evidence="4">
        <text>oxaloacetate + acetyl-CoA + H2O = citrate + CoA + H(+)</text>
        <dbReference type="Rhea" id="RHEA:16845"/>
        <dbReference type="ChEBI" id="CHEBI:15377"/>
        <dbReference type="ChEBI" id="CHEBI:15378"/>
        <dbReference type="ChEBI" id="CHEBI:16452"/>
        <dbReference type="ChEBI" id="CHEBI:16947"/>
        <dbReference type="ChEBI" id="CHEBI:57287"/>
        <dbReference type="ChEBI" id="CHEBI:57288"/>
        <dbReference type="EC" id="2.3.3.16"/>
    </reaction>
</comment>
<dbReference type="InterPro" id="IPR024176">
    <property type="entry name" value="Citrate_synthase_bac-typ"/>
</dbReference>
<dbReference type="GO" id="GO:0005829">
    <property type="term" value="C:cytosol"/>
    <property type="evidence" value="ECO:0007669"/>
    <property type="project" value="TreeGrafter"/>
</dbReference>
<evidence type="ECO:0000256" key="4">
    <source>
        <dbReference type="ARBA" id="ARBA00049288"/>
    </source>
</evidence>
<organism evidence="8 9">
    <name type="scientific">Rhizobium hainanense</name>
    <dbReference type="NCBI Taxonomy" id="52131"/>
    <lineage>
        <taxon>Bacteria</taxon>
        <taxon>Pseudomonadati</taxon>
        <taxon>Pseudomonadota</taxon>
        <taxon>Alphaproteobacteria</taxon>
        <taxon>Hyphomicrobiales</taxon>
        <taxon>Rhizobiaceae</taxon>
        <taxon>Rhizobium/Agrobacterium group</taxon>
        <taxon>Rhizobium</taxon>
    </lineage>
</organism>
<dbReference type="GO" id="GO:0036440">
    <property type="term" value="F:citrate synthase activity"/>
    <property type="evidence" value="ECO:0007669"/>
    <property type="project" value="UniProtKB-EC"/>
</dbReference>
<dbReference type="InterPro" id="IPR016142">
    <property type="entry name" value="Citrate_synth-like_lrg_a-sub"/>
</dbReference>
<dbReference type="Gene3D" id="1.10.230.10">
    <property type="entry name" value="Cytochrome P450-Terp, domain 2"/>
    <property type="match status" value="1"/>
</dbReference>
<evidence type="ECO:0000256" key="6">
    <source>
        <dbReference type="PIRSR" id="PIRSR001369-1"/>
    </source>
</evidence>
<dbReference type="InterPro" id="IPR036969">
    <property type="entry name" value="Citrate_synthase_sf"/>
</dbReference>
<proteinExistence type="inferred from homology"/>
<dbReference type="PROSITE" id="PS00480">
    <property type="entry name" value="CITRATE_SYNTHASE"/>
    <property type="match status" value="1"/>
</dbReference>
<dbReference type="GO" id="GO:0006099">
    <property type="term" value="P:tricarboxylic acid cycle"/>
    <property type="evidence" value="ECO:0007669"/>
    <property type="project" value="UniProtKB-UniPathway"/>
</dbReference>
<dbReference type="SUPFAM" id="SSF48256">
    <property type="entry name" value="Citrate synthase"/>
    <property type="match status" value="1"/>
</dbReference>
<evidence type="ECO:0000256" key="7">
    <source>
        <dbReference type="RuleBase" id="RU003406"/>
    </source>
</evidence>
<dbReference type="RefSeq" id="WP_075856952.1">
    <property type="nucleotide sequence ID" value="NZ_FMAC01000019.1"/>
</dbReference>
<evidence type="ECO:0000256" key="5">
    <source>
        <dbReference type="PIRNR" id="PIRNR001369"/>
    </source>
</evidence>
<comment type="pathway">
    <text evidence="1">Carbohydrate metabolism; tricarboxylic acid cycle; isocitrate from oxaloacetate: step 1/2.</text>
</comment>
<evidence type="ECO:0000256" key="3">
    <source>
        <dbReference type="ARBA" id="ARBA00022679"/>
    </source>
</evidence>
<dbReference type="OrthoDB" id="9800864at2"/>
<comment type="similarity">
    <text evidence="2 5 7">Belongs to the citrate synthase family.</text>
</comment>
<dbReference type="Gene3D" id="1.10.580.10">
    <property type="entry name" value="Citrate Synthase, domain 1"/>
    <property type="match status" value="1"/>
</dbReference>
<dbReference type="InterPro" id="IPR016143">
    <property type="entry name" value="Citrate_synth-like_sm_a-sub"/>
</dbReference>
<keyword evidence="3 5" id="KW-0808">Transferase</keyword>
<evidence type="ECO:0000313" key="9">
    <source>
        <dbReference type="Proteomes" id="UP000186228"/>
    </source>
</evidence>
<dbReference type="EMBL" id="FMAC01000019">
    <property type="protein sequence ID" value="SCB39421.1"/>
    <property type="molecule type" value="Genomic_DNA"/>
</dbReference>
<dbReference type="PIRSF" id="PIRSF001369">
    <property type="entry name" value="Citrate_synth"/>
    <property type="match status" value="1"/>
</dbReference>
<dbReference type="CDD" id="cd06109">
    <property type="entry name" value="BsCS-I_like"/>
    <property type="match status" value="1"/>
</dbReference>
<reference evidence="9" key="1">
    <citation type="submission" date="2016-08" db="EMBL/GenBank/DDBJ databases">
        <authorList>
            <person name="Varghese N."/>
            <person name="Submissions Spin"/>
        </authorList>
    </citation>
    <scope>NUCLEOTIDE SEQUENCE [LARGE SCALE GENOMIC DNA]</scope>
    <source>
        <strain evidence="9">CCBAU 57015</strain>
    </source>
</reference>
<evidence type="ECO:0000313" key="8">
    <source>
        <dbReference type="EMBL" id="SCB39421.1"/>
    </source>
</evidence>
<feature type="active site" evidence="6">
    <location>
        <position position="305"/>
    </location>
</feature>
<gene>
    <name evidence="8" type="ORF">GA0061100_11960</name>
</gene>
<dbReference type="PANTHER" id="PTHR11739:SF23">
    <property type="entry name" value="CITRATE SYNTHASE 2-RELATED"/>
    <property type="match status" value="1"/>
</dbReference>
<feature type="active site" evidence="6">
    <location>
        <position position="246"/>
    </location>
</feature>
<accession>A0A1C3WHE3</accession>
<evidence type="ECO:0000256" key="1">
    <source>
        <dbReference type="ARBA" id="ARBA00004751"/>
    </source>
</evidence>
<evidence type="ECO:0000256" key="2">
    <source>
        <dbReference type="ARBA" id="ARBA00010566"/>
    </source>
</evidence>
<name>A0A1C3WHE3_9HYPH</name>
<dbReference type="PRINTS" id="PR00143">
    <property type="entry name" value="CITRTSNTHASE"/>
</dbReference>
<dbReference type="GO" id="GO:0005975">
    <property type="term" value="P:carbohydrate metabolic process"/>
    <property type="evidence" value="ECO:0007669"/>
    <property type="project" value="TreeGrafter"/>
</dbReference>
<keyword evidence="9" id="KW-1185">Reference proteome</keyword>
<dbReference type="NCBIfam" id="NF009005">
    <property type="entry name" value="PRK12350.1"/>
    <property type="match status" value="1"/>
</dbReference>
<sequence>MKSGLEDVIAAETKLSDVDGAAGRLIIRGVSLDDLVATSRFEDVAALLLDGLFDEHIDAASIRTKLGVARVALFAHVEAADAAILALPPVDAVRALLARVPDGEDFATAIRLMAAPAVFLPAVLRLQKGDGPVAPDASLSQSADILRMLTGRVPTAEQTAGLDAYLVTISDHGLNASTFASRVIASTHAGLTSSVLAAISALKGPLHGGAPGPVLDMLDGVGKPENARAWLSQALDHGERLMGFGHRIYRVRDPRADALKTALKPIFTSGQADAGRIALAEAIEAAALALLKERKPDRPLDVNVEYYTALLLDALGFPRNSFTGVFAIGRTVGWIAHAREQTLDGRLIRPQSRYVGPLPKAA</sequence>
<dbReference type="Proteomes" id="UP000186228">
    <property type="component" value="Unassembled WGS sequence"/>
</dbReference>
<dbReference type="STRING" id="52131.GA0061100_11960"/>